<dbReference type="Proteomes" id="UP001055101">
    <property type="component" value="Unassembled WGS sequence"/>
</dbReference>
<feature type="domain" description="OLD protein-like TOPRIM" evidence="1">
    <location>
        <begin position="18"/>
        <end position="87"/>
    </location>
</feature>
<dbReference type="EMBL" id="BPRA01000043">
    <property type="protein sequence ID" value="GJE57921.1"/>
    <property type="molecule type" value="Genomic_DNA"/>
</dbReference>
<accession>A0ABQ4TTI1</accession>
<name>A0ABQ4TTI1_9HYPH</name>
<organism evidence="2 3">
    <name type="scientific">Methylobacterium thuringiense</name>
    <dbReference type="NCBI Taxonomy" id="1003091"/>
    <lineage>
        <taxon>Bacteria</taxon>
        <taxon>Pseudomonadati</taxon>
        <taxon>Pseudomonadota</taxon>
        <taxon>Alphaproteobacteria</taxon>
        <taxon>Hyphomicrobiales</taxon>
        <taxon>Methylobacteriaceae</taxon>
        <taxon>Methylobacterium</taxon>
    </lineage>
</organism>
<gene>
    <name evidence="2" type="ORF">EKPJFOCH_4449</name>
</gene>
<reference evidence="2" key="1">
    <citation type="journal article" date="2021" name="Front. Microbiol.">
        <title>Comprehensive Comparative Genomics and Phenotyping of Methylobacterium Species.</title>
        <authorList>
            <person name="Alessa O."/>
            <person name="Ogura Y."/>
            <person name="Fujitani Y."/>
            <person name="Takami H."/>
            <person name="Hayashi T."/>
            <person name="Sahin N."/>
            <person name="Tani A."/>
        </authorList>
    </citation>
    <scope>NUCLEOTIDE SEQUENCE</scope>
    <source>
        <strain evidence="2">DSM 23674</strain>
    </source>
</reference>
<proteinExistence type="predicted"/>
<evidence type="ECO:0000313" key="2">
    <source>
        <dbReference type="EMBL" id="GJE57921.1"/>
    </source>
</evidence>
<dbReference type="InterPro" id="IPR034139">
    <property type="entry name" value="TOPRIM_OLD"/>
</dbReference>
<reference evidence="2" key="2">
    <citation type="submission" date="2021-08" db="EMBL/GenBank/DDBJ databases">
        <authorList>
            <person name="Tani A."/>
            <person name="Ola A."/>
            <person name="Ogura Y."/>
            <person name="Katsura K."/>
            <person name="Hayashi T."/>
        </authorList>
    </citation>
    <scope>NUCLEOTIDE SEQUENCE</scope>
    <source>
        <strain evidence="2">DSM 23674</strain>
    </source>
</reference>
<sequence length="224" mass="24320">MGVREDIQGTIRLYPEAFLAPSIIVCEGASEVGLLRGMDLHRAGSGEQSITAAGIAWVDAKGITQVYGRAAAFQTLGYRVAVLRDDDVQPDAAEEAAFRANGGAVFRWRDGCALEDEMFRCLSGAAVGKLLERAVELLDADLVDDHIRSASNGQHTHATCVFGLSPQTRETLGKAARSKKGSWFKSVTKMEEVARDIVFPNLATADETFRNTISAIQQWMFRGP</sequence>
<evidence type="ECO:0000259" key="1">
    <source>
        <dbReference type="Pfam" id="PF20469"/>
    </source>
</evidence>
<keyword evidence="3" id="KW-1185">Reference proteome</keyword>
<comment type="caution">
    <text evidence="2">The sequence shown here is derived from an EMBL/GenBank/DDBJ whole genome shotgun (WGS) entry which is preliminary data.</text>
</comment>
<evidence type="ECO:0000313" key="3">
    <source>
        <dbReference type="Proteomes" id="UP001055101"/>
    </source>
</evidence>
<dbReference type="Pfam" id="PF20469">
    <property type="entry name" value="OLD-like_TOPRIM"/>
    <property type="match status" value="1"/>
</dbReference>
<protein>
    <recommendedName>
        <fullName evidence="1">OLD protein-like TOPRIM domain-containing protein</fullName>
    </recommendedName>
</protein>